<feature type="compositionally biased region" description="Acidic residues" evidence="2">
    <location>
        <begin position="274"/>
        <end position="286"/>
    </location>
</feature>
<accession>A0ABQ5JY78</accession>
<evidence type="ECO:0000313" key="3">
    <source>
        <dbReference type="EMBL" id="GKT22109.1"/>
    </source>
</evidence>
<gene>
    <name evidence="3" type="ORF">ADUPG1_012056</name>
</gene>
<proteinExistence type="predicted"/>
<dbReference type="EMBL" id="BQXS01012371">
    <property type="protein sequence ID" value="GKT22109.1"/>
    <property type="molecule type" value="Genomic_DNA"/>
</dbReference>
<feature type="region of interest" description="Disordered" evidence="2">
    <location>
        <begin position="125"/>
        <end position="150"/>
    </location>
</feature>
<name>A0ABQ5JY78_9EUKA</name>
<dbReference type="Proteomes" id="UP001057375">
    <property type="component" value="Unassembled WGS sequence"/>
</dbReference>
<organism evidence="3 4">
    <name type="scientific">Aduncisulcus paluster</name>
    <dbReference type="NCBI Taxonomy" id="2918883"/>
    <lineage>
        <taxon>Eukaryota</taxon>
        <taxon>Metamonada</taxon>
        <taxon>Carpediemonas-like organisms</taxon>
        <taxon>Aduncisulcus</taxon>
    </lineage>
</organism>
<feature type="compositionally biased region" description="Basic residues" evidence="2">
    <location>
        <begin position="130"/>
        <end position="145"/>
    </location>
</feature>
<keyword evidence="4" id="KW-1185">Reference proteome</keyword>
<sequence length="365" mass="41547">MLGKSRSHGGLTIYPTKVEFGSVKYQKHYACRLWVTMRKGALFSKMFTVTVPPTSLLKLQVESSGNVFKVSVRLHVLFHGEYNDEITLKSGRQSIKIPVTAHEEPEIILPPPDRRHHFPHITSKSSATLRPKRTIAKTQPTKHKSQSTISSQSMTELLSLLSSMNAEIKALKSEVQELQLSRNSHEEFVLKLKEQEEKIQYYEQELKLQPSHLPQISSQPEMSVSRPIQPQPPSPQSKSISQEDSHDSSWDLDDLPPEEPGKQFDGIEMPPDLLDQEFSDWSDSAEDGEEVVQANYVDARDNVFSDSEYFKNESKKALESTKEDKITSIFYLPDDKITPKLIVEEFFDPSNINLLSELTFGVYPE</sequence>
<protein>
    <submittedName>
        <fullName evidence="3">Uncharacterized protein</fullName>
    </submittedName>
</protein>
<reference evidence="3" key="1">
    <citation type="submission" date="2022-03" db="EMBL/GenBank/DDBJ databases">
        <title>Draft genome sequence of Aduncisulcus paluster, a free-living microaerophilic Fornicata.</title>
        <authorList>
            <person name="Yuyama I."/>
            <person name="Kume K."/>
            <person name="Tamura T."/>
            <person name="Inagaki Y."/>
            <person name="Hashimoto T."/>
        </authorList>
    </citation>
    <scope>NUCLEOTIDE SEQUENCE</scope>
    <source>
        <strain evidence="3">NY0171</strain>
    </source>
</reference>
<feature type="region of interest" description="Disordered" evidence="2">
    <location>
        <begin position="216"/>
        <end position="286"/>
    </location>
</feature>
<comment type="caution">
    <text evidence="3">The sequence shown here is derived from an EMBL/GenBank/DDBJ whole genome shotgun (WGS) entry which is preliminary data.</text>
</comment>
<evidence type="ECO:0000256" key="1">
    <source>
        <dbReference type="SAM" id="Coils"/>
    </source>
</evidence>
<evidence type="ECO:0000313" key="4">
    <source>
        <dbReference type="Proteomes" id="UP001057375"/>
    </source>
</evidence>
<evidence type="ECO:0000256" key="2">
    <source>
        <dbReference type="SAM" id="MobiDB-lite"/>
    </source>
</evidence>
<feature type="coiled-coil region" evidence="1">
    <location>
        <begin position="154"/>
        <end position="205"/>
    </location>
</feature>
<keyword evidence="1" id="KW-0175">Coiled coil</keyword>